<dbReference type="Proteomes" id="UP000076586">
    <property type="component" value="Unassembled WGS sequence"/>
</dbReference>
<sequence length="444" mass="48129">MDTHKYKENDTLIRQKFDNYEVELPSDDWAVFSQKLAEAQPKRRRFVWYYVAAAASIIGVLFVGVSYLSNGRVSTGGNLAVQSSNHNAGLNSAKSTIRPLVNEKEDGSQQKPLALASNPSTVHAANSVATKTQEQAQTATVLLSESKGQNISVAGKDADNAQQVAVVAAKPVVNDFDTAGYITHPVKQYAELPNLPVEDSKAAFTTGKKQSTGSNNLVHWLAGNFQGNLGLSSGAGTDLTSSESISSHLFSRVSQADALLASSTPTLISFSDKKTYYVPMSFGLTAGMPIGNRWELQSGIVYTLLITTGELQSSSNVKATGRIEQHYIGVPVSLAYAFIKQPSFSVYLTGGGRIEKGISLVEKIYTYNSQNIPTEQERYHYSISGVQVALEAGIGASYRLYRFISWYAEIGGAWYVPCNQPESSRTEHPLNAALKTGLRFSLIK</sequence>
<evidence type="ECO:0000313" key="4">
    <source>
        <dbReference type="Proteomes" id="UP000076586"/>
    </source>
</evidence>
<evidence type="ECO:0000313" key="3">
    <source>
        <dbReference type="EMBL" id="GAT61693.1"/>
    </source>
</evidence>
<dbReference type="EMBL" id="BDCR01000001">
    <property type="protein sequence ID" value="GAT61693.1"/>
    <property type="molecule type" value="Genomic_DNA"/>
</dbReference>
<dbReference type="InterPro" id="IPR025665">
    <property type="entry name" value="Beta-barrel_OMP_2"/>
</dbReference>
<keyword evidence="4" id="KW-1185">Reference proteome</keyword>
<evidence type="ECO:0000256" key="1">
    <source>
        <dbReference type="SAM" id="Phobius"/>
    </source>
</evidence>
<feature type="transmembrane region" description="Helical" evidence="1">
    <location>
        <begin position="47"/>
        <end position="68"/>
    </location>
</feature>
<dbReference type="OrthoDB" id="1150526at2"/>
<dbReference type="Pfam" id="PF13568">
    <property type="entry name" value="OMP_b-brl_2"/>
    <property type="match status" value="1"/>
</dbReference>
<feature type="domain" description="Outer membrane protein beta-barrel" evidence="2">
    <location>
        <begin position="273"/>
        <end position="399"/>
    </location>
</feature>
<evidence type="ECO:0000259" key="2">
    <source>
        <dbReference type="Pfam" id="PF13568"/>
    </source>
</evidence>
<protein>
    <submittedName>
        <fullName evidence="3">Outer membrane protein beta-barrel domain-containing protein</fullName>
    </submittedName>
</protein>
<dbReference type="STRING" id="681398.PJIAN_1276"/>
<keyword evidence="1" id="KW-0812">Transmembrane</keyword>
<accession>A0A170YCE4</accession>
<proteinExistence type="predicted"/>
<comment type="caution">
    <text evidence="3">The sequence shown here is derived from an EMBL/GenBank/DDBJ whole genome shotgun (WGS) entry which is preliminary data.</text>
</comment>
<keyword evidence="1" id="KW-0472">Membrane</keyword>
<reference evidence="4" key="2">
    <citation type="journal article" date="2017" name="Genome Announc.">
        <title>Draft genome sequence of Paludibacter jiangxiensis NM7(T), a propionate-producing fermentative bacterium.</title>
        <authorList>
            <person name="Qiu Y.-L."/>
            <person name="Tourlousse D.M."/>
            <person name="Matsuura N."/>
            <person name="Ohashi A."/>
            <person name="Sekiguchi Y."/>
        </authorList>
    </citation>
    <scope>NUCLEOTIDE SEQUENCE [LARGE SCALE GENOMIC DNA]</scope>
    <source>
        <strain evidence="4">NM7</strain>
    </source>
</reference>
<reference evidence="4" key="1">
    <citation type="submission" date="2016-04" db="EMBL/GenBank/DDBJ databases">
        <title>Draft genome sequence of Paludibacter jiangxiensis strain NM7.</title>
        <authorList>
            <person name="Qiu Y."/>
            <person name="Matsuura N."/>
            <person name="Ohashi A."/>
            <person name="Tourlousse M.D."/>
            <person name="Sekiguchi Y."/>
        </authorList>
    </citation>
    <scope>NUCLEOTIDE SEQUENCE [LARGE SCALE GENOMIC DNA]</scope>
    <source>
        <strain evidence="4">NM7</strain>
    </source>
</reference>
<dbReference type="AlphaFoldDB" id="A0A170YCE4"/>
<gene>
    <name evidence="3" type="ORF">PJIAN_1276</name>
</gene>
<organism evidence="3 4">
    <name type="scientific">Paludibacter jiangxiensis</name>
    <dbReference type="NCBI Taxonomy" id="681398"/>
    <lineage>
        <taxon>Bacteria</taxon>
        <taxon>Pseudomonadati</taxon>
        <taxon>Bacteroidota</taxon>
        <taxon>Bacteroidia</taxon>
        <taxon>Bacteroidales</taxon>
        <taxon>Paludibacteraceae</taxon>
        <taxon>Paludibacter</taxon>
    </lineage>
</organism>
<name>A0A170YCE4_9BACT</name>
<keyword evidence="1" id="KW-1133">Transmembrane helix</keyword>
<dbReference type="RefSeq" id="WP_068701292.1">
    <property type="nucleotide sequence ID" value="NZ_BDCR01000001.1"/>
</dbReference>